<keyword evidence="1" id="KW-0472">Membrane</keyword>
<dbReference type="EMBL" id="HBUF01214495">
    <property type="protein sequence ID" value="CAG6666516.1"/>
    <property type="molecule type" value="Transcribed_RNA"/>
</dbReference>
<dbReference type="EMBL" id="HBUF01214494">
    <property type="protein sequence ID" value="CAG6666514.1"/>
    <property type="molecule type" value="Transcribed_RNA"/>
</dbReference>
<dbReference type="EMBL" id="HBUF01214493">
    <property type="protein sequence ID" value="CAG6666512.1"/>
    <property type="molecule type" value="Transcribed_RNA"/>
</dbReference>
<keyword evidence="1" id="KW-0812">Transmembrane</keyword>
<evidence type="ECO:0000256" key="1">
    <source>
        <dbReference type="SAM" id="Phobius"/>
    </source>
</evidence>
<keyword evidence="1" id="KW-1133">Transmembrane helix</keyword>
<name>A0A8D8SB60_9HEMI</name>
<feature type="transmembrane region" description="Helical" evidence="1">
    <location>
        <begin position="84"/>
        <end position="105"/>
    </location>
</feature>
<accession>A0A8D8SB60</accession>
<sequence length="117" mass="12325">MEGSALIACSMDCMYGACSMFCMTWGLAIICCIIDCIPAFPNRPPPCPVVIVGVLGGRVPVVVLGRGLDGLPEGFQGLGNGSRFSWPCWGLLALSVLFELLSYGLRNCCDAAFNIGS</sequence>
<protein>
    <submittedName>
        <fullName evidence="2">Uncharacterized protein</fullName>
    </submittedName>
</protein>
<feature type="transmembrane region" description="Helical" evidence="1">
    <location>
        <begin position="14"/>
        <end position="34"/>
    </location>
</feature>
<proteinExistence type="predicted"/>
<reference evidence="2" key="1">
    <citation type="submission" date="2021-05" db="EMBL/GenBank/DDBJ databases">
        <authorList>
            <person name="Alioto T."/>
            <person name="Alioto T."/>
            <person name="Gomez Garrido J."/>
        </authorList>
    </citation>
    <scope>NUCLEOTIDE SEQUENCE</scope>
</reference>
<evidence type="ECO:0000313" key="2">
    <source>
        <dbReference type="EMBL" id="CAG6666518.1"/>
    </source>
</evidence>
<dbReference type="EMBL" id="HBUF01214496">
    <property type="protein sequence ID" value="CAG6666518.1"/>
    <property type="molecule type" value="Transcribed_RNA"/>
</dbReference>
<organism evidence="2">
    <name type="scientific">Cacopsylla melanoneura</name>
    <dbReference type="NCBI Taxonomy" id="428564"/>
    <lineage>
        <taxon>Eukaryota</taxon>
        <taxon>Metazoa</taxon>
        <taxon>Ecdysozoa</taxon>
        <taxon>Arthropoda</taxon>
        <taxon>Hexapoda</taxon>
        <taxon>Insecta</taxon>
        <taxon>Pterygota</taxon>
        <taxon>Neoptera</taxon>
        <taxon>Paraneoptera</taxon>
        <taxon>Hemiptera</taxon>
        <taxon>Sternorrhyncha</taxon>
        <taxon>Psylloidea</taxon>
        <taxon>Psyllidae</taxon>
        <taxon>Psyllinae</taxon>
        <taxon>Cacopsylla</taxon>
    </lineage>
</organism>
<feature type="transmembrane region" description="Helical" evidence="1">
    <location>
        <begin position="46"/>
        <end position="64"/>
    </location>
</feature>
<dbReference type="AlphaFoldDB" id="A0A8D8SB60"/>